<gene>
    <name evidence="2" type="ORF">HNQ60_005002</name>
</gene>
<dbReference type="Proteomes" id="UP000588068">
    <property type="component" value="Unassembled WGS sequence"/>
</dbReference>
<evidence type="ECO:0000256" key="1">
    <source>
        <dbReference type="SAM" id="SignalP"/>
    </source>
</evidence>
<protein>
    <submittedName>
        <fullName evidence="2">Uncharacterized protein</fullName>
    </submittedName>
</protein>
<dbReference type="PROSITE" id="PS51257">
    <property type="entry name" value="PROKAR_LIPOPROTEIN"/>
    <property type="match status" value="1"/>
</dbReference>
<sequence length="129" mass="13691">MKTRYPILSAIALVFGLAQVASAGVGCDLNLRINNKTPNAITIFGGPNSGASKAGLNLWNPIGGLEAAVLDPEGAGAASHSKQAVELELPCWTGKVDFRIRYLDGNVERWVYRRGVSINSGDTIQINIP</sequence>
<accession>A0A841HRX4</accession>
<dbReference type="RefSeq" id="WP_184335482.1">
    <property type="nucleotide sequence ID" value="NZ_JACHHZ010000006.1"/>
</dbReference>
<keyword evidence="3" id="KW-1185">Reference proteome</keyword>
<comment type="caution">
    <text evidence="2">The sequence shown here is derived from an EMBL/GenBank/DDBJ whole genome shotgun (WGS) entry which is preliminary data.</text>
</comment>
<evidence type="ECO:0000313" key="3">
    <source>
        <dbReference type="Proteomes" id="UP000588068"/>
    </source>
</evidence>
<organism evidence="2 3">
    <name type="scientific">Povalibacter uvarum</name>
    <dbReference type="NCBI Taxonomy" id="732238"/>
    <lineage>
        <taxon>Bacteria</taxon>
        <taxon>Pseudomonadati</taxon>
        <taxon>Pseudomonadota</taxon>
        <taxon>Gammaproteobacteria</taxon>
        <taxon>Steroidobacterales</taxon>
        <taxon>Steroidobacteraceae</taxon>
        <taxon>Povalibacter</taxon>
    </lineage>
</organism>
<dbReference type="AlphaFoldDB" id="A0A841HRX4"/>
<name>A0A841HRX4_9GAMM</name>
<keyword evidence="1" id="KW-0732">Signal</keyword>
<evidence type="ECO:0000313" key="2">
    <source>
        <dbReference type="EMBL" id="MBB6096111.1"/>
    </source>
</evidence>
<proteinExistence type="predicted"/>
<reference evidence="2 3" key="1">
    <citation type="submission" date="2020-08" db="EMBL/GenBank/DDBJ databases">
        <title>Genomic Encyclopedia of Type Strains, Phase IV (KMG-IV): sequencing the most valuable type-strain genomes for metagenomic binning, comparative biology and taxonomic classification.</title>
        <authorList>
            <person name="Goeker M."/>
        </authorList>
    </citation>
    <scope>NUCLEOTIDE SEQUENCE [LARGE SCALE GENOMIC DNA]</scope>
    <source>
        <strain evidence="2 3">DSM 26723</strain>
    </source>
</reference>
<dbReference type="EMBL" id="JACHHZ010000006">
    <property type="protein sequence ID" value="MBB6096111.1"/>
    <property type="molecule type" value="Genomic_DNA"/>
</dbReference>
<feature type="signal peptide" evidence="1">
    <location>
        <begin position="1"/>
        <end position="23"/>
    </location>
</feature>
<feature type="chain" id="PRO_5032323012" evidence="1">
    <location>
        <begin position="24"/>
        <end position="129"/>
    </location>
</feature>